<dbReference type="SUPFAM" id="SSF88723">
    <property type="entry name" value="PIN domain-like"/>
    <property type="match status" value="1"/>
</dbReference>
<evidence type="ECO:0000313" key="2">
    <source>
        <dbReference type="EMBL" id="CUR35987.1"/>
    </source>
</evidence>
<reference evidence="3" key="1">
    <citation type="submission" date="2015-10" db="EMBL/GenBank/DDBJ databases">
        <authorList>
            <person name="Regsiter A."/>
            <person name="william w."/>
        </authorList>
    </citation>
    <scope>NUCLEOTIDE SEQUENCE [LARGE SCALE GENOMIC DNA]</scope>
</reference>
<accession>A0A1J1LTQ8</accession>
<dbReference type="Gene3D" id="3.40.50.1010">
    <property type="entry name" value="5'-nuclease"/>
    <property type="match status" value="1"/>
</dbReference>
<dbReference type="OrthoDB" id="425811at2"/>
<evidence type="ECO:0000259" key="1">
    <source>
        <dbReference type="Pfam" id="PF01850"/>
    </source>
</evidence>
<organism evidence="2 3">
    <name type="scientific">Planktothrix tepida PCC 9214</name>
    <dbReference type="NCBI Taxonomy" id="671072"/>
    <lineage>
        <taxon>Bacteria</taxon>
        <taxon>Bacillati</taxon>
        <taxon>Cyanobacteriota</taxon>
        <taxon>Cyanophyceae</taxon>
        <taxon>Oscillatoriophycideae</taxon>
        <taxon>Oscillatoriales</taxon>
        <taxon>Microcoleaceae</taxon>
        <taxon>Planktothrix</taxon>
    </lineage>
</organism>
<feature type="domain" description="PIN" evidence="1">
    <location>
        <begin position="11"/>
        <end position="126"/>
    </location>
</feature>
<dbReference type="InterPro" id="IPR002716">
    <property type="entry name" value="PIN_dom"/>
</dbReference>
<dbReference type="GO" id="GO:0016075">
    <property type="term" value="P:rRNA catabolic process"/>
    <property type="evidence" value="ECO:0007669"/>
    <property type="project" value="TreeGrafter"/>
</dbReference>
<dbReference type="GO" id="GO:0004521">
    <property type="term" value="F:RNA endonuclease activity"/>
    <property type="evidence" value="ECO:0007669"/>
    <property type="project" value="InterPro"/>
</dbReference>
<dbReference type="InterPro" id="IPR039018">
    <property type="entry name" value="VapC20-like"/>
</dbReference>
<dbReference type="AlphaFoldDB" id="A0A1J1LTQ8"/>
<dbReference type="PANTHER" id="PTHR42188:SF1">
    <property type="entry name" value="23S RRNA-SPECIFIC ENDONUCLEASE VAPC20"/>
    <property type="match status" value="1"/>
</dbReference>
<dbReference type="PANTHER" id="PTHR42188">
    <property type="entry name" value="23S RRNA-SPECIFIC ENDONUCLEASE VAPC20"/>
    <property type="match status" value="1"/>
</dbReference>
<dbReference type="STRING" id="671072.PL921480097"/>
<proteinExistence type="predicted"/>
<dbReference type="Pfam" id="PF01850">
    <property type="entry name" value="PIN"/>
    <property type="match status" value="1"/>
</dbReference>
<dbReference type="EMBL" id="CZDF01000188">
    <property type="protein sequence ID" value="CUR35987.1"/>
    <property type="molecule type" value="Genomic_DNA"/>
</dbReference>
<dbReference type="InterPro" id="IPR029060">
    <property type="entry name" value="PIN-like_dom_sf"/>
</dbReference>
<evidence type="ECO:0000313" key="3">
    <source>
        <dbReference type="Proteomes" id="UP000184315"/>
    </source>
</evidence>
<protein>
    <recommendedName>
        <fullName evidence="1">PIN domain-containing protein</fullName>
    </recommendedName>
</protein>
<dbReference type="RefSeq" id="WP_072717113.1">
    <property type="nucleotide sequence ID" value="NZ_LN889764.1"/>
</dbReference>
<dbReference type="Proteomes" id="UP000184315">
    <property type="component" value="Unassembled WGS sequence"/>
</dbReference>
<name>A0A1J1LTQ8_9CYAN</name>
<gene>
    <name evidence="2" type="ORF">PL921480097</name>
</gene>
<keyword evidence="3" id="KW-1185">Reference proteome</keyword>
<sequence>MDVEKTLVIGDTGFVVALLNRSDIKHQDAVRIYSQYPKIILPQTVLTEVAYLVGRDAGIPTVAKFLRGLSVSRFQLIELTDRDLLRVAEILEQYQDSRIDFVDATVMAVAERYKITTVLTLDQRDFRLFRPQHCLSFEILP</sequence>